<dbReference type="EMBL" id="SIHO01000001">
    <property type="protein sequence ID" value="TFU05941.1"/>
    <property type="molecule type" value="Genomic_DNA"/>
</dbReference>
<evidence type="ECO:0000313" key="3">
    <source>
        <dbReference type="Proteomes" id="UP000297737"/>
    </source>
</evidence>
<dbReference type="InterPro" id="IPR017482">
    <property type="entry name" value="Lambda-type_endonuclease"/>
</dbReference>
<keyword evidence="3" id="KW-1185">Reference proteome</keyword>
<dbReference type="NCBIfam" id="TIGR03033">
    <property type="entry name" value="phage_rel_nuc"/>
    <property type="match status" value="1"/>
</dbReference>
<dbReference type="AlphaFoldDB" id="A0A4Y9EQP0"/>
<dbReference type="OrthoDB" id="1245848at2"/>
<feature type="domain" description="YqaJ viral recombinase" evidence="1">
    <location>
        <begin position="14"/>
        <end position="172"/>
    </location>
</feature>
<dbReference type="PANTHER" id="PTHR46609">
    <property type="entry name" value="EXONUCLEASE, PHAGE-TYPE/RECB, C-TERMINAL DOMAIN-CONTAINING PROTEIN"/>
    <property type="match status" value="1"/>
</dbReference>
<dbReference type="RefSeq" id="WP_135244665.1">
    <property type="nucleotide sequence ID" value="NZ_SIHO01000001.1"/>
</dbReference>
<dbReference type="PANTHER" id="PTHR46609:SF6">
    <property type="entry name" value="EXONUCLEASE, PHAGE-TYPE_RECB, C-TERMINAL DOMAIN-CONTAINING PROTEIN-RELATED"/>
    <property type="match status" value="1"/>
</dbReference>
<dbReference type="InterPro" id="IPR051703">
    <property type="entry name" value="NF-kappa-B_Signaling_Reg"/>
</dbReference>
<dbReference type="Proteomes" id="UP000297737">
    <property type="component" value="Unassembled WGS sequence"/>
</dbReference>
<comment type="caution">
    <text evidence="2">The sequence shown here is derived from an EMBL/GenBank/DDBJ whole genome shotgun (WGS) entry which is preliminary data.</text>
</comment>
<gene>
    <name evidence="2" type="ORF">EUV02_02645</name>
</gene>
<proteinExistence type="predicted"/>
<dbReference type="Pfam" id="PF09588">
    <property type="entry name" value="YqaJ"/>
    <property type="match status" value="1"/>
</dbReference>
<dbReference type="Gene3D" id="3.90.320.10">
    <property type="match status" value="1"/>
</dbReference>
<protein>
    <recommendedName>
        <fullName evidence="1">YqaJ viral recombinase domain-containing protein</fullName>
    </recommendedName>
</protein>
<name>A0A4Y9EQP0_9SPHN</name>
<reference evidence="2 3" key="1">
    <citation type="submission" date="2019-02" db="EMBL/GenBank/DDBJ databases">
        <title>Polymorphobacter sp. isolated from the lake at the Tibet of China.</title>
        <authorList>
            <person name="Li A."/>
        </authorList>
    </citation>
    <scope>NUCLEOTIDE SEQUENCE [LARGE SCALE GENOMIC DNA]</scope>
    <source>
        <strain evidence="2 3">DJ1R-1</strain>
    </source>
</reference>
<dbReference type="SUPFAM" id="SSF52980">
    <property type="entry name" value="Restriction endonuclease-like"/>
    <property type="match status" value="1"/>
</dbReference>
<dbReference type="InterPro" id="IPR011335">
    <property type="entry name" value="Restrct_endonuc-II-like"/>
</dbReference>
<sequence>MFEIIDHDQGSIPWLRWRHNGIGGSDAPALMGENPWRSAKALFAEKVAPSRHGPEQPAPPRSAFADLYAAATPTTPPLSGGWYRSAASRGTALEPYARDLYNRHVGAELVANCLQSRDRPWQRASLDGLCLRTNRALEIKCGEKVYAHVEANRGVPGYYIGQLQHILAVTGFDAIDFWVWLPGKQPMLLTVPRDEAYIARLTAAESAFWERVAAHRASGGQG</sequence>
<dbReference type="InterPro" id="IPR019080">
    <property type="entry name" value="YqaJ_viral_recombinase"/>
</dbReference>
<evidence type="ECO:0000259" key="1">
    <source>
        <dbReference type="Pfam" id="PF09588"/>
    </source>
</evidence>
<dbReference type="InterPro" id="IPR011604">
    <property type="entry name" value="PDDEXK-like_dom_sf"/>
</dbReference>
<evidence type="ECO:0000313" key="2">
    <source>
        <dbReference type="EMBL" id="TFU05941.1"/>
    </source>
</evidence>
<organism evidence="2 3">
    <name type="scientific">Glacieibacterium arshaanense</name>
    <dbReference type="NCBI Taxonomy" id="2511025"/>
    <lineage>
        <taxon>Bacteria</taxon>
        <taxon>Pseudomonadati</taxon>
        <taxon>Pseudomonadota</taxon>
        <taxon>Alphaproteobacteria</taxon>
        <taxon>Sphingomonadales</taxon>
        <taxon>Sphingosinicellaceae</taxon>
        <taxon>Glacieibacterium</taxon>
    </lineage>
</organism>
<accession>A0A4Y9EQP0</accession>